<keyword evidence="6" id="KW-1185">Reference proteome</keyword>
<dbReference type="InterPro" id="IPR036305">
    <property type="entry name" value="RGS_sf"/>
</dbReference>
<evidence type="ECO:0000256" key="1">
    <source>
        <dbReference type="ARBA" id="ARBA00022700"/>
    </source>
</evidence>
<dbReference type="SMART" id="SM00315">
    <property type="entry name" value="RGS"/>
    <property type="match status" value="1"/>
</dbReference>
<dbReference type="InterPro" id="IPR047016">
    <property type="entry name" value="RGS6/7/9/11"/>
</dbReference>
<dbReference type="InterPro" id="IPR000591">
    <property type="entry name" value="DEP_dom"/>
</dbReference>
<dbReference type="CDD" id="cd04450">
    <property type="entry name" value="DEP_RGS7-like"/>
    <property type="match status" value="1"/>
</dbReference>
<dbReference type="Gene3D" id="1.10.167.10">
    <property type="entry name" value="Regulator of G-protein Signalling 4, domain 2"/>
    <property type="match status" value="1"/>
</dbReference>
<dbReference type="FunFam" id="1.10.167.10:FF:000001">
    <property type="entry name" value="Putative regulator of g-protein signaling 12"/>
    <property type="match status" value="1"/>
</dbReference>
<dbReference type="EMBL" id="CAJFCJ010000001">
    <property type="protein sequence ID" value="CAD5110987.1"/>
    <property type="molecule type" value="Genomic_DNA"/>
</dbReference>
<dbReference type="GO" id="GO:0007186">
    <property type="term" value="P:G protein-coupled receptor signaling pathway"/>
    <property type="evidence" value="ECO:0007669"/>
    <property type="project" value="InterPro"/>
</dbReference>
<dbReference type="CDD" id="cd00068">
    <property type="entry name" value="GGL"/>
    <property type="match status" value="1"/>
</dbReference>
<dbReference type="InterPro" id="IPR016137">
    <property type="entry name" value="RGS"/>
</dbReference>
<dbReference type="InterPro" id="IPR015898">
    <property type="entry name" value="G-protein_gamma-like_dom"/>
</dbReference>
<dbReference type="PROSITE" id="PS50186">
    <property type="entry name" value="DEP"/>
    <property type="match status" value="1"/>
</dbReference>
<dbReference type="PANTHER" id="PTHR45746">
    <property type="entry name" value="LP21163P"/>
    <property type="match status" value="1"/>
</dbReference>
<reference evidence="5 6" key="1">
    <citation type="submission" date="2020-08" db="EMBL/GenBank/DDBJ databases">
        <authorList>
            <person name="Hejnol A."/>
        </authorList>
    </citation>
    <scope>NUCLEOTIDE SEQUENCE [LARGE SCALE GENOMIC DNA]</scope>
</reference>
<dbReference type="GO" id="GO:0009968">
    <property type="term" value="P:negative regulation of signal transduction"/>
    <property type="evidence" value="ECO:0007669"/>
    <property type="project" value="UniProtKB-KW"/>
</dbReference>
<dbReference type="Gene3D" id="1.10.1240.60">
    <property type="match status" value="1"/>
</dbReference>
<feature type="compositionally biased region" description="Polar residues" evidence="2">
    <location>
        <begin position="469"/>
        <end position="478"/>
    </location>
</feature>
<evidence type="ECO:0000256" key="2">
    <source>
        <dbReference type="SAM" id="MobiDB-lite"/>
    </source>
</evidence>
<dbReference type="PROSITE" id="PS50132">
    <property type="entry name" value="RGS"/>
    <property type="match status" value="1"/>
</dbReference>
<evidence type="ECO:0000313" key="5">
    <source>
        <dbReference type="EMBL" id="CAD5110987.1"/>
    </source>
</evidence>
<dbReference type="Pfam" id="PF18148">
    <property type="entry name" value="RGS_DHEX"/>
    <property type="match status" value="1"/>
</dbReference>
<dbReference type="SUPFAM" id="SSF48097">
    <property type="entry name" value="Regulator of G-protein signaling, RGS"/>
    <property type="match status" value="1"/>
</dbReference>
<dbReference type="SMART" id="SM00224">
    <property type="entry name" value="GGL"/>
    <property type="match status" value="1"/>
</dbReference>
<dbReference type="AlphaFoldDB" id="A0A7I8V8Q0"/>
<dbReference type="Gene3D" id="4.10.260.10">
    <property type="entry name" value="Transducin (heterotrimeric G protein), gamma chain"/>
    <property type="match status" value="1"/>
</dbReference>
<dbReference type="SMART" id="SM01224">
    <property type="entry name" value="G_gamma"/>
    <property type="match status" value="1"/>
</dbReference>
<name>A0A7I8V8Q0_9ANNE</name>
<feature type="compositionally biased region" description="Basic and acidic residues" evidence="2">
    <location>
        <begin position="515"/>
        <end position="527"/>
    </location>
</feature>
<dbReference type="Proteomes" id="UP000549394">
    <property type="component" value="Unassembled WGS sequence"/>
</dbReference>
<organism evidence="5 6">
    <name type="scientific">Dimorphilus gyrociliatus</name>
    <dbReference type="NCBI Taxonomy" id="2664684"/>
    <lineage>
        <taxon>Eukaryota</taxon>
        <taxon>Metazoa</taxon>
        <taxon>Spiralia</taxon>
        <taxon>Lophotrochozoa</taxon>
        <taxon>Annelida</taxon>
        <taxon>Polychaeta</taxon>
        <taxon>Polychaeta incertae sedis</taxon>
        <taxon>Dinophilidae</taxon>
        <taxon>Dimorphilus</taxon>
    </lineage>
</organism>
<proteinExistence type="predicted"/>
<dbReference type="InterPro" id="IPR036390">
    <property type="entry name" value="WH_DNA-bd_sf"/>
</dbReference>
<dbReference type="PANTHER" id="PTHR45746:SF5">
    <property type="entry name" value="REGULATOR OF G-PROTEIN SIGNALING 7"/>
    <property type="match status" value="1"/>
</dbReference>
<evidence type="ECO:0000259" key="4">
    <source>
        <dbReference type="PROSITE" id="PS50186"/>
    </source>
</evidence>
<dbReference type="Pfam" id="PF00610">
    <property type="entry name" value="DEP"/>
    <property type="match status" value="1"/>
</dbReference>
<dbReference type="SUPFAM" id="SSF46785">
    <property type="entry name" value="Winged helix' DNA-binding domain"/>
    <property type="match status" value="1"/>
</dbReference>
<dbReference type="Pfam" id="PF00615">
    <property type="entry name" value="RGS"/>
    <property type="match status" value="1"/>
</dbReference>
<evidence type="ECO:0000259" key="3">
    <source>
        <dbReference type="PROSITE" id="PS50132"/>
    </source>
</evidence>
<gene>
    <name evidence="5" type="ORF">DGYR_LOCUS338</name>
</gene>
<dbReference type="GO" id="GO:0005737">
    <property type="term" value="C:cytoplasm"/>
    <property type="evidence" value="ECO:0007669"/>
    <property type="project" value="TreeGrafter"/>
</dbReference>
<sequence length="564" mass="65207">MTRIDMDLQDAYRRSALSRMSEIVEWMQQDNTGVPVRCQKIFLTTIPCAFTGYDVVEWLCEKLNIEDSAEAMHLASLLCQYGYLFPVTDTKSLQVRDDGSLYRFQTPAFWPSYNSKPDDVYYAIYLTKRMMRNKQKHGLEDFELIEHARLQKTLCDKWDFIRMQAEEQVKLLKECKKADKVVRDSQERAFWRVRKPGPSQLNAFEEDKKKLAATRPKRKSADFLQREIAFLLKSIDRSRAKCSHSFESLQHHCHQYAEHDPFLTSPQPSNPWISDDSTLWNIDDPNAAVYTEKRMKRWAFSFDELLRDPAGIQEFENYLKKEYSSENIRFWKECEKLRFLPLSKVEKRGEEIFYEFLAKHASSEVNIDGRTMENTRQALKKADRFTFREAQEHIYLLMKKDSYVRFIRGDDYQTLLANAVCPSSRKKFFSFVSTVTAANKKQKTPNLSPSAKRRGSATGLEGKAGNGGLSQHSFSTGNLRELDDRSTKSSPNGSSTDLKDEKEIRRKFSAKSLKQKLDDLVSPKEQKLSVPKNSRGPIVNSNQANDSCGVETIAVPNVVAPWDD</sequence>
<feature type="domain" description="RGS" evidence="3">
    <location>
        <begin position="301"/>
        <end position="416"/>
    </location>
</feature>
<dbReference type="PRINTS" id="PR01301">
    <property type="entry name" value="RGSPROTEIN"/>
</dbReference>
<evidence type="ECO:0000313" key="6">
    <source>
        <dbReference type="Proteomes" id="UP000549394"/>
    </source>
</evidence>
<protein>
    <submittedName>
        <fullName evidence="5">DgyrCDS339</fullName>
    </submittedName>
</protein>
<dbReference type="InterPro" id="IPR044926">
    <property type="entry name" value="RGS_subdomain_2"/>
</dbReference>
<dbReference type="OrthoDB" id="196547at2759"/>
<dbReference type="InterPro" id="IPR047017">
    <property type="entry name" value="RGS6/7/9/11_DHEX_sf"/>
</dbReference>
<accession>A0A7I8V8Q0</accession>
<feature type="compositionally biased region" description="Polar residues" evidence="2">
    <location>
        <begin position="440"/>
        <end position="449"/>
    </location>
</feature>
<dbReference type="GO" id="GO:0005096">
    <property type="term" value="F:GTPase activator activity"/>
    <property type="evidence" value="ECO:0007669"/>
    <property type="project" value="TreeGrafter"/>
</dbReference>
<dbReference type="SMART" id="SM00049">
    <property type="entry name" value="DEP"/>
    <property type="match status" value="1"/>
</dbReference>
<dbReference type="Gene3D" id="1.10.10.10">
    <property type="entry name" value="Winged helix-like DNA-binding domain superfamily/Winged helix DNA-binding domain"/>
    <property type="match status" value="1"/>
</dbReference>
<keyword evidence="1" id="KW-0734">Signal transduction inhibitor</keyword>
<dbReference type="InterPro" id="IPR036388">
    <property type="entry name" value="WH-like_DNA-bd_sf"/>
</dbReference>
<dbReference type="InterPro" id="IPR036284">
    <property type="entry name" value="GGL_sf"/>
</dbReference>
<comment type="caution">
    <text evidence="5">The sequence shown here is derived from an EMBL/GenBank/DDBJ whole genome shotgun (WGS) entry which is preliminary data.</text>
</comment>
<dbReference type="SUPFAM" id="SSF48670">
    <property type="entry name" value="Transducin (heterotrimeric G protein), gamma chain"/>
    <property type="match status" value="1"/>
</dbReference>
<feature type="region of interest" description="Disordered" evidence="2">
    <location>
        <begin position="440"/>
        <end position="503"/>
    </location>
</feature>
<feature type="domain" description="DEP" evidence="4">
    <location>
        <begin position="30"/>
        <end position="106"/>
    </location>
</feature>
<dbReference type="Pfam" id="PF00631">
    <property type="entry name" value="G-gamma"/>
    <property type="match status" value="1"/>
</dbReference>
<dbReference type="GO" id="GO:0005886">
    <property type="term" value="C:plasma membrane"/>
    <property type="evidence" value="ECO:0007669"/>
    <property type="project" value="TreeGrafter"/>
</dbReference>
<dbReference type="InterPro" id="IPR040759">
    <property type="entry name" value="RGS_DHEX"/>
</dbReference>
<dbReference type="GO" id="GO:0043005">
    <property type="term" value="C:neuron projection"/>
    <property type="evidence" value="ECO:0007669"/>
    <property type="project" value="TreeGrafter"/>
</dbReference>
<dbReference type="GO" id="GO:0035556">
    <property type="term" value="P:intracellular signal transduction"/>
    <property type="evidence" value="ECO:0007669"/>
    <property type="project" value="InterPro"/>
</dbReference>
<feature type="region of interest" description="Disordered" evidence="2">
    <location>
        <begin position="515"/>
        <end position="545"/>
    </location>
</feature>
<dbReference type="GO" id="GO:0008277">
    <property type="term" value="P:regulation of G protein-coupled receptor signaling pathway"/>
    <property type="evidence" value="ECO:0007669"/>
    <property type="project" value="InterPro"/>
</dbReference>